<dbReference type="InterPro" id="IPR011765">
    <property type="entry name" value="Pept_M16_N"/>
</dbReference>
<evidence type="ECO:0000313" key="5">
    <source>
        <dbReference type="EMBL" id="SDS95751.1"/>
    </source>
</evidence>
<gene>
    <name evidence="5" type="ORF">SAMN04489751_3345</name>
</gene>
<dbReference type="Pfam" id="PF05193">
    <property type="entry name" value="Peptidase_M16_C"/>
    <property type="match status" value="1"/>
</dbReference>
<dbReference type="GO" id="GO:0006508">
    <property type="term" value="P:proteolysis"/>
    <property type="evidence" value="ECO:0007669"/>
    <property type="project" value="InterPro"/>
</dbReference>
<evidence type="ECO:0000256" key="1">
    <source>
        <dbReference type="ARBA" id="ARBA00007261"/>
    </source>
</evidence>
<sequence length="457" mass="48407">MRQLILKDSHTGEGSRIDRSVLPGGLTVTTEHMPGLASETIGIWVAAGSRDESTETAGSTHFLEHMLFKGTATKDAKSIAAAFDRTGGDSNAITAKELTCYFSRCLVTDLSDITSLLVDMVSNSNLDAEDFERERGVIIEELAMSADDPGDVLFDDFDQLIFGDHPLARPVGATKDQIRVLGHHTLLEHHATTYVPPRLVIAAAGGATHDEVLGMVDDALAGAGIGSKSASHAWDSPAGGGRPVLAAGVGDATGARAHGRGAREVPQFHSGRSHTVKDTEQLGILLGCEGLEEGHPDRFVYSVLLTMLGGGMSSRLFQSVREERGLAYAVNCVASQFTDFGTFGIYAGCTPENGQAVVDLALAEWDRLAQEAPSRSEVDAIVSQLSGSMVLGLESSAARMNRLARSEIFGIPLESPLDLIERVRSVTAEQVSTMAGDLMSRPKSLSLVGPQTDLALP</sequence>
<protein>
    <submittedName>
        <fullName evidence="5">Predicted Zn-dependent peptidase</fullName>
    </submittedName>
</protein>
<dbReference type="STRING" id="629680.SAMN04489751_3345"/>
<keyword evidence="6" id="KW-1185">Reference proteome</keyword>
<dbReference type="InterPro" id="IPR001431">
    <property type="entry name" value="Pept_M16_Zn_BS"/>
</dbReference>
<dbReference type="SUPFAM" id="SSF63411">
    <property type="entry name" value="LuxS/MPP-like metallohydrolase"/>
    <property type="match status" value="2"/>
</dbReference>
<dbReference type="InterPro" id="IPR011249">
    <property type="entry name" value="Metalloenz_LuxS/M16"/>
</dbReference>
<accession>A0A1H1WGK4</accession>
<dbReference type="Pfam" id="PF00675">
    <property type="entry name" value="Peptidase_M16"/>
    <property type="match status" value="1"/>
</dbReference>
<dbReference type="Gene3D" id="3.30.830.10">
    <property type="entry name" value="Metalloenzyme, LuxS/M16 peptidase-like"/>
    <property type="match status" value="2"/>
</dbReference>
<reference evidence="5" key="1">
    <citation type="submission" date="2016-10" db="EMBL/GenBank/DDBJ databases">
        <authorList>
            <person name="Varghese N."/>
            <person name="Submissions S."/>
        </authorList>
    </citation>
    <scope>NUCLEOTIDE SEQUENCE [LARGE SCALE GENOMIC DNA]</scope>
    <source>
        <strain evidence="5">DSM 22082</strain>
    </source>
</reference>
<dbReference type="EMBL" id="LT629739">
    <property type="protein sequence ID" value="SDS95751.1"/>
    <property type="molecule type" value="Genomic_DNA"/>
</dbReference>
<comment type="similarity">
    <text evidence="1 2">Belongs to the peptidase M16 family.</text>
</comment>
<feature type="domain" description="Peptidase M16 C-terminal" evidence="4">
    <location>
        <begin position="186"/>
        <end position="385"/>
    </location>
</feature>
<dbReference type="Proteomes" id="UP000199700">
    <property type="component" value="Chromosome"/>
</dbReference>
<proteinExistence type="inferred from homology"/>
<feature type="domain" description="Peptidase M16 N-terminal" evidence="3">
    <location>
        <begin position="28"/>
        <end position="174"/>
    </location>
</feature>
<dbReference type="GO" id="GO:0004222">
    <property type="term" value="F:metalloendopeptidase activity"/>
    <property type="evidence" value="ECO:0007669"/>
    <property type="project" value="InterPro"/>
</dbReference>
<organism evidence="5 6">
    <name type="scientific">Brevibacterium sandarakinum</name>
    <dbReference type="NCBI Taxonomy" id="629680"/>
    <lineage>
        <taxon>Bacteria</taxon>
        <taxon>Bacillati</taxon>
        <taxon>Actinomycetota</taxon>
        <taxon>Actinomycetes</taxon>
        <taxon>Micrococcales</taxon>
        <taxon>Brevibacteriaceae</taxon>
        <taxon>Brevibacterium</taxon>
    </lineage>
</organism>
<dbReference type="PANTHER" id="PTHR11851:SF49">
    <property type="entry name" value="MITOCHONDRIAL-PROCESSING PEPTIDASE SUBUNIT ALPHA"/>
    <property type="match status" value="1"/>
</dbReference>
<dbReference type="PANTHER" id="PTHR11851">
    <property type="entry name" value="METALLOPROTEASE"/>
    <property type="match status" value="1"/>
</dbReference>
<dbReference type="InterPro" id="IPR007863">
    <property type="entry name" value="Peptidase_M16_C"/>
</dbReference>
<evidence type="ECO:0000259" key="4">
    <source>
        <dbReference type="Pfam" id="PF05193"/>
    </source>
</evidence>
<dbReference type="GO" id="GO:0046872">
    <property type="term" value="F:metal ion binding"/>
    <property type="evidence" value="ECO:0007669"/>
    <property type="project" value="InterPro"/>
</dbReference>
<evidence type="ECO:0000256" key="2">
    <source>
        <dbReference type="RuleBase" id="RU004447"/>
    </source>
</evidence>
<dbReference type="AlphaFoldDB" id="A0A1H1WGK4"/>
<evidence type="ECO:0000259" key="3">
    <source>
        <dbReference type="Pfam" id="PF00675"/>
    </source>
</evidence>
<evidence type="ECO:0000313" key="6">
    <source>
        <dbReference type="Proteomes" id="UP000199700"/>
    </source>
</evidence>
<dbReference type="InterPro" id="IPR050361">
    <property type="entry name" value="MPP/UQCRC_Complex"/>
</dbReference>
<dbReference type="PROSITE" id="PS00143">
    <property type="entry name" value="INSULINASE"/>
    <property type="match status" value="1"/>
</dbReference>
<name>A0A1H1WGK4_BRESA</name>